<gene>
    <name evidence="1" type="ORF">C7K25_15570</name>
</gene>
<evidence type="ECO:0000313" key="1">
    <source>
        <dbReference type="EMBL" id="MDJ1372757.1"/>
    </source>
</evidence>
<accession>A0ABT7CC14</accession>
<dbReference type="Proteomes" id="UP001170379">
    <property type="component" value="Unassembled WGS sequence"/>
</dbReference>
<organism evidence="1 2">
    <name type="scientific">Gulosibacter molinativorax</name>
    <dbReference type="NCBI Taxonomy" id="256821"/>
    <lineage>
        <taxon>Bacteria</taxon>
        <taxon>Bacillati</taxon>
        <taxon>Actinomycetota</taxon>
        <taxon>Actinomycetes</taxon>
        <taxon>Micrococcales</taxon>
        <taxon>Microbacteriaceae</taxon>
        <taxon>Gulosibacter</taxon>
    </lineage>
</organism>
<comment type="caution">
    <text evidence="1">The sequence shown here is derived from an EMBL/GenBank/DDBJ whole genome shotgun (WGS) entry which is preliminary data.</text>
</comment>
<dbReference type="Pfam" id="PF04883">
    <property type="entry name" value="HK97-gp10_like"/>
    <property type="match status" value="1"/>
</dbReference>
<reference evidence="1" key="2">
    <citation type="journal article" date="2022" name="Sci. Rep.">
        <title>In silico prediction of the enzymes involved in the degradation of the herbicide molinate by Gulosibacter molinativorax ON4T.</title>
        <authorList>
            <person name="Lopes A.R."/>
            <person name="Bunin E."/>
            <person name="Viana A.T."/>
            <person name="Froufe H."/>
            <person name="Munoz-Merida A."/>
            <person name="Pinho D."/>
            <person name="Figueiredo J."/>
            <person name="Barroso C."/>
            <person name="Vaz-Moreira I."/>
            <person name="Bellanger X."/>
            <person name="Egas C."/>
            <person name="Nunes O.C."/>
        </authorList>
    </citation>
    <scope>NUCLEOTIDE SEQUENCE</scope>
    <source>
        <strain evidence="1">ON4</strain>
    </source>
</reference>
<dbReference type="InterPro" id="IPR010064">
    <property type="entry name" value="HK97-gp10_tail"/>
</dbReference>
<keyword evidence="2" id="KW-1185">Reference proteome</keyword>
<proteinExistence type="predicted"/>
<sequence>MMAKNFVNSPGFIESLYDDPGLNAELQAAAERVAAKVRATAPVGDSGEYKDSIHVEKSPRGGRPVYRVVADAPHAMLVESRTGNLARGVR</sequence>
<dbReference type="EMBL" id="PXVD01000047">
    <property type="protein sequence ID" value="MDJ1372757.1"/>
    <property type="molecule type" value="Genomic_DNA"/>
</dbReference>
<evidence type="ECO:0000313" key="2">
    <source>
        <dbReference type="Proteomes" id="UP001170379"/>
    </source>
</evidence>
<evidence type="ECO:0008006" key="3">
    <source>
        <dbReference type="Google" id="ProtNLM"/>
    </source>
</evidence>
<protein>
    <recommendedName>
        <fullName evidence="3">HK97 gp10 family phage protein</fullName>
    </recommendedName>
</protein>
<reference evidence="1" key="1">
    <citation type="submission" date="2018-03" db="EMBL/GenBank/DDBJ databases">
        <authorList>
            <person name="Nunes O.C."/>
            <person name="Lopes A.R."/>
            <person name="Froufe H."/>
            <person name="Munoz-Merida A."/>
            <person name="Barroso C."/>
            <person name="Egas C."/>
        </authorList>
    </citation>
    <scope>NUCLEOTIDE SEQUENCE</scope>
    <source>
        <strain evidence="1">ON4</strain>
    </source>
</reference>
<name>A0ABT7CC14_9MICO</name>